<reference evidence="1 2" key="1">
    <citation type="journal article" date="2019" name="Sci. Rep.">
        <title>Orb-weaving spider Araneus ventricosus genome elucidates the spidroin gene catalogue.</title>
        <authorList>
            <person name="Kono N."/>
            <person name="Nakamura H."/>
            <person name="Ohtoshi R."/>
            <person name="Moran D.A.P."/>
            <person name="Shinohara A."/>
            <person name="Yoshida Y."/>
            <person name="Fujiwara M."/>
            <person name="Mori M."/>
            <person name="Tomita M."/>
            <person name="Arakawa K."/>
        </authorList>
    </citation>
    <scope>NUCLEOTIDE SEQUENCE [LARGE SCALE GENOMIC DNA]</scope>
</reference>
<protein>
    <submittedName>
        <fullName evidence="1">Uncharacterized protein</fullName>
    </submittedName>
</protein>
<name>A0A4Y2JW63_ARAVE</name>
<dbReference type="EMBL" id="BGPR01003933">
    <property type="protein sequence ID" value="GBM94077.1"/>
    <property type="molecule type" value="Genomic_DNA"/>
</dbReference>
<keyword evidence="2" id="KW-1185">Reference proteome</keyword>
<sequence length="171" mass="19555">MSTGQSWIPLLSSNPFFDDCVADGTYILNPSDDPMKNVPQSPMEYKIHCQEWNHLPSRSVENFTPPAGYNSLTYLKYYHRISLTSRENRINSYHHPLMVIFQSITQCDNRQVDKGTVIADHNSFCSREECASPLCLTKLVRYGTSVSAHSFTALVPFAEYHLVVDITWFVN</sequence>
<comment type="caution">
    <text evidence="1">The sequence shown here is derived from an EMBL/GenBank/DDBJ whole genome shotgun (WGS) entry which is preliminary data.</text>
</comment>
<evidence type="ECO:0000313" key="2">
    <source>
        <dbReference type="Proteomes" id="UP000499080"/>
    </source>
</evidence>
<proteinExistence type="predicted"/>
<dbReference type="AlphaFoldDB" id="A0A4Y2JW63"/>
<evidence type="ECO:0000313" key="1">
    <source>
        <dbReference type="EMBL" id="GBM94077.1"/>
    </source>
</evidence>
<gene>
    <name evidence="1" type="ORF">AVEN_252046_1</name>
</gene>
<accession>A0A4Y2JW63</accession>
<organism evidence="1 2">
    <name type="scientific">Araneus ventricosus</name>
    <name type="common">Orbweaver spider</name>
    <name type="synonym">Epeira ventricosa</name>
    <dbReference type="NCBI Taxonomy" id="182803"/>
    <lineage>
        <taxon>Eukaryota</taxon>
        <taxon>Metazoa</taxon>
        <taxon>Ecdysozoa</taxon>
        <taxon>Arthropoda</taxon>
        <taxon>Chelicerata</taxon>
        <taxon>Arachnida</taxon>
        <taxon>Araneae</taxon>
        <taxon>Araneomorphae</taxon>
        <taxon>Entelegynae</taxon>
        <taxon>Araneoidea</taxon>
        <taxon>Araneidae</taxon>
        <taxon>Araneus</taxon>
    </lineage>
</organism>
<dbReference type="Proteomes" id="UP000499080">
    <property type="component" value="Unassembled WGS sequence"/>
</dbReference>